<dbReference type="Proteomes" id="UP001596997">
    <property type="component" value="Unassembled WGS sequence"/>
</dbReference>
<gene>
    <name evidence="2" type="ORF">ACFQ1O_14485</name>
</gene>
<dbReference type="InterPro" id="IPR021280">
    <property type="entry name" value="TMEM260-like"/>
</dbReference>
<keyword evidence="1" id="KW-0812">Transmembrane</keyword>
<keyword evidence="1" id="KW-0472">Membrane</keyword>
<evidence type="ECO:0000313" key="2">
    <source>
        <dbReference type="EMBL" id="MFD0965221.1"/>
    </source>
</evidence>
<feature type="transmembrane region" description="Helical" evidence="1">
    <location>
        <begin position="80"/>
        <end position="100"/>
    </location>
</feature>
<feature type="transmembrane region" description="Helical" evidence="1">
    <location>
        <begin position="120"/>
        <end position="142"/>
    </location>
</feature>
<dbReference type="EMBL" id="JBHTJM010000011">
    <property type="protein sequence ID" value="MFD0965221.1"/>
    <property type="molecule type" value="Genomic_DNA"/>
</dbReference>
<keyword evidence="1" id="KW-1133">Transmembrane helix</keyword>
<feature type="transmembrane region" description="Helical" evidence="1">
    <location>
        <begin position="221"/>
        <end position="240"/>
    </location>
</feature>
<feature type="transmembrane region" description="Helical" evidence="1">
    <location>
        <begin position="600"/>
        <end position="621"/>
    </location>
</feature>
<feature type="transmembrane region" description="Helical" evidence="1">
    <location>
        <begin position="570"/>
        <end position="588"/>
    </location>
</feature>
<keyword evidence="3" id="KW-1185">Reference proteome</keyword>
<evidence type="ECO:0000313" key="3">
    <source>
        <dbReference type="Proteomes" id="UP001596997"/>
    </source>
</evidence>
<feature type="transmembrane region" description="Helical" evidence="1">
    <location>
        <begin position="56"/>
        <end position="73"/>
    </location>
</feature>
<dbReference type="PANTHER" id="PTHR16214">
    <property type="entry name" value="TRANSMEMBRANE PROTEIN 260"/>
    <property type="match status" value="1"/>
</dbReference>
<feature type="transmembrane region" description="Helical" evidence="1">
    <location>
        <begin position="546"/>
        <end position="563"/>
    </location>
</feature>
<proteinExistence type="predicted"/>
<feature type="transmembrane region" description="Helical" evidence="1">
    <location>
        <begin position="260"/>
        <end position="281"/>
    </location>
</feature>
<dbReference type="PANTHER" id="PTHR16214:SF3">
    <property type="entry name" value="TRANSMEMBRANE PROTEIN 260"/>
    <property type="match status" value="1"/>
</dbReference>
<sequence>MTSKTFNKWNNRSGWLSFLIALITYSLTVAPTVSFWDCGEYIAASSNLGIAHPPGAPLFQMFGAFLSIFSFGNKESIALITNYSSVIASSFTILFLFWTISRLAQKLLSKNSKKLTKNDTLIILGSAFLGALTFTFSDTFWFNAVETEVYAMATLVMALLFWLALKWEANMDTKRGNKWLLLIAFVVGLSFGIHFMGLLTIPAIVLLYFFKKHQKITLKNFIFFNGIAIATLLIIFKLLLPKTLSLFSWIELTAVNTFNLPFNSGTIISSLLIISSFYFTLTYTRKKGFVWANTLTLCTLFIFIGFSSWILIPIRAHSHTTLNTNNPANARDLLSYYNLEQYGERPLFYGPQFTNSFAGLNPDNPYKDELPKYEKDYKLGKYVIVNNYKNANYNTHQDHNSFLPRMWSDRNTRQYLNFMNLKVTVKDTYKNKKEIRQLAAQFNQDVAQGNVDTESQEKFITKFNKYITVNKPTTKENLSFMFNYQLGYMYLRYLMWNFTGRQNDIQGEYNHNGEWISGFNFIDSFLLGVSQENLPQDQLNNKARNTYYFVPFILGIIGFIFLVKRDKKLFWTLLVFFVFTGLAIQIYTNIKPFEPRERDYVVVGSFYVFAIWIGFSFISIYQGFKNRFKTKKLAFVIPLSCLIITPILLANQNWDDHNRTGRQTALVMAKSYLDSCDENAILFTSGDIDTYPLWYLQEVEKYRTDVKVIVTTYLSTDWYIDQMKRKTFTSDPIPSQLTHNKYTWGSRDLVYFQERTEDSLDIKTFMNFISLDSDEVKVEMENGQKHNVFPTQNIRIPVNKEYVLKNGLVKAKYSDKIVSEIPLKINSQVLGKQQIIMLDILANNNWERPIYFSGLSNDSSDYIWLEDYLQFNGMTYQLVPIKTSVKENNYEKGFIDAESAYKNVIKWEWGGSNNETIYLDPITRRNSIRYRDSMGRITKQLIKDKKITQAENILDLSIEKMPIGKFQYYSLAIPYINQYYQIGKPEKAVATYKAITNLYKDHLQYYLSLSPSEQAKLVDNIWRDLINYRNCLEIAIQNNDFDLIREEIPFYLNQLDPLSDIIKNMNYAIGLNELIEGLYKVKSSKNARKLYLQEVEGLKNSLQQASKLSVEELHVYAEEIFIDINEYKQLLRILDQYESEAFFKKEKDFFDKSLDQLNSFFESLEE</sequence>
<feature type="transmembrane region" description="Helical" evidence="1">
    <location>
        <begin position="288"/>
        <end position="312"/>
    </location>
</feature>
<feature type="transmembrane region" description="Helical" evidence="1">
    <location>
        <begin position="15"/>
        <end position="36"/>
    </location>
</feature>
<accession>A0ABW3I5P4</accession>
<organism evidence="2 3">
    <name type="scientific">Pseudofulvibacter geojedonensis</name>
    <dbReference type="NCBI Taxonomy" id="1123758"/>
    <lineage>
        <taxon>Bacteria</taxon>
        <taxon>Pseudomonadati</taxon>
        <taxon>Bacteroidota</taxon>
        <taxon>Flavobacteriia</taxon>
        <taxon>Flavobacteriales</taxon>
        <taxon>Flavobacteriaceae</taxon>
        <taxon>Pseudofulvibacter</taxon>
    </lineage>
</organism>
<feature type="transmembrane region" description="Helical" evidence="1">
    <location>
        <begin position="633"/>
        <end position="650"/>
    </location>
</feature>
<feature type="transmembrane region" description="Helical" evidence="1">
    <location>
        <begin position="149"/>
        <end position="167"/>
    </location>
</feature>
<protein>
    <submittedName>
        <fullName evidence="2">DUF2723 domain-containing protein</fullName>
    </submittedName>
</protein>
<dbReference type="RefSeq" id="WP_377717366.1">
    <property type="nucleotide sequence ID" value="NZ_JBHTJM010000011.1"/>
</dbReference>
<feature type="transmembrane region" description="Helical" evidence="1">
    <location>
        <begin position="179"/>
        <end position="209"/>
    </location>
</feature>
<evidence type="ECO:0000256" key="1">
    <source>
        <dbReference type="SAM" id="Phobius"/>
    </source>
</evidence>
<dbReference type="Pfam" id="PF11028">
    <property type="entry name" value="TMEM260-like"/>
    <property type="match status" value="1"/>
</dbReference>
<comment type="caution">
    <text evidence="2">The sequence shown here is derived from an EMBL/GenBank/DDBJ whole genome shotgun (WGS) entry which is preliminary data.</text>
</comment>
<dbReference type="InterPro" id="IPR052724">
    <property type="entry name" value="GT117_domain-containing"/>
</dbReference>
<name>A0ABW3I5P4_9FLAO</name>
<reference evidence="3" key="1">
    <citation type="journal article" date="2019" name="Int. J. Syst. Evol. Microbiol.">
        <title>The Global Catalogue of Microorganisms (GCM) 10K type strain sequencing project: providing services to taxonomists for standard genome sequencing and annotation.</title>
        <authorList>
            <consortium name="The Broad Institute Genomics Platform"/>
            <consortium name="The Broad Institute Genome Sequencing Center for Infectious Disease"/>
            <person name="Wu L."/>
            <person name="Ma J."/>
        </authorList>
    </citation>
    <scope>NUCLEOTIDE SEQUENCE [LARGE SCALE GENOMIC DNA]</scope>
    <source>
        <strain evidence="3">CCUG 62114</strain>
    </source>
</reference>